<dbReference type="PANTHER" id="PTHR48070">
    <property type="entry name" value="ESTERASE OVCA2"/>
    <property type="match status" value="1"/>
</dbReference>
<dbReference type="Pfam" id="PF03959">
    <property type="entry name" value="FSH1"/>
    <property type="match status" value="1"/>
</dbReference>
<proteinExistence type="predicted"/>
<dbReference type="GO" id="GO:0016787">
    <property type="term" value="F:hydrolase activity"/>
    <property type="evidence" value="ECO:0007669"/>
    <property type="project" value="UniProtKB-KW"/>
</dbReference>
<gene>
    <name evidence="4" type="ORF">ACAT0790_LOCUS42483</name>
</gene>
<dbReference type="PANTHER" id="PTHR48070:SF6">
    <property type="entry name" value="ESTERASE OVCA2"/>
    <property type="match status" value="1"/>
</dbReference>
<evidence type="ECO:0000259" key="3">
    <source>
        <dbReference type="Pfam" id="PF03959"/>
    </source>
</evidence>
<dbReference type="EMBL" id="HBGE01070914">
    <property type="protein sequence ID" value="CAD9165715.1"/>
    <property type="molecule type" value="Transcribed_RNA"/>
</dbReference>
<dbReference type="GO" id="GO:0005737">
    <property type="term" value="C:cytoplasm"/>
    <property type="evidence" value="ECO:0007669"/>
    <property type="project" value="TreeGrafter"/>
</dbReference>
<keyword evidence="1" id="KW-0378">Hydrolase</keyword>
<dbReference type="InterPro" id="IPR029058">
    <property type="entry name" value="AB_hydrolase_fold"/>
</dbReference>
<dbReference type="GO" id="GO:0005634">
    <property type="term" value="C:nucleus"/>
    <property type="evidence" value="ECO:0007669"/>
    <property type="project" value="TreeGrafter"/>
</dbReference>
<feature type="compositionally biased region" description="Acidic residues" evidence="2">
    <location>
        <begin position="1"/>
        <end position="10"/>
    </location>
</feature>
<accession>A0A7S1WFZ0</accession>
<protein>
    <recommendedName>
        <fullName evidence="3">Serine hydrolase domain-containing protein</fullName>
    </recommendedName>
</protein>
<feature type="compositionally biased region" description="Basic and acidic residues" evidence="2">
    <location>
        <begin position="18"/>
        <end position="44"/>
    </location>
</feature>
<organism evidence="4">
    <name type="scientific">Alexandrium catenella</name>
    <name type="common">Red tide dinoflagellate</name>
    <name type="synonym">Gonyaulax catenella</name>
    <dbReference type="NCBI Taxonomy" id="2925"/>
    <lineage>
        <taxon>Eukaryota</taxon>
        <taxon>Sar</taxon>
        <taxon>Alveolata</taxon>
        <taxon>Dinophyceae</taxon>
        <taxon>Gonyaulacales</taxon>
        <taxon>Pyrocystaceae</taxon>
        <taxon>Alexandrium</taxon>
    </lineage>
</organism>
<dbReference type="Gene3D" id="3.40.50.1820">
    <property type="entry name" value="alpha/beta hydrolase"/>
    <property type="match status" value="1"/>
</dbReference>
<evidence type="ECO:0000256" key="1">
    <source>
        <dbReference type="ARBA" id="ARBA00022801"/>
    </source>
</evidence>
<dbReference type="InterPro" id="IPR005645">
    <property type="entry name" value="FSH-like_dom"/>
</dbReference>
<feature type="region of interest" description="Disordered" evidence="2">
    <location>
        <begin position="1"/>
        <end position="50"/>
    </location>
</feature>
<dbReference type="AlphaFoldDB" id="A0A7S1WFZ0"/>
<evidence type="ECO:0000313" key="4">
    <source>
        <dbReference type="EMBL" id="CAD9165715.1"/>
    </source>
</evidence>
<dbReference type="InterPro" id="IPR050593">
    <property type="entry name" value="LovG"/>
</dbReference>
<feature type="domain" description="Serine hydrolase" evidence="3">
    <location>
        <begin position="53"/>
        <end position="298"/>
    </location>
</feature>
<reference evidence="4" key="1">
    <citation type="submission" date="2021-01" db="EMBL/GenBank/DDBJ databases">
        <authorList>
            <person name="Corre E."/>
            <person name="Pelletier E."/>
            <person name="Niang G."/>
            <person name="Scheremetjew M."/>
            <person name="Finn R."/>
            <person name="Kale V."/>
            <person name="Holt S."/>
            <person name="Cochrane G."/>
            <person name="Meng A."/>
            <person name="Brown T."/>
            <person name="Cohen L."/>
        </authorList>
    </citation>
    <scope>NUCLEOTIDE SEQUENCE</scope>
    <source>
        <strain evidence="4">OF101</strain>
    </source>
</reference>
<dbReference type="SUPFAM" id="SSF53474">
    <property type="entry name" value="alpha/beta-Hydrolases"/>
    <property type="match status" value="2"/>
</dbReference>
<name>A0A7S1WFZ0_ALECA</name>
<sequence length="587" mass="66172">MDFDDLDEAQDALGPGPEEMREEIMKKQVPEKMEGAKKHPRPEGKGYGGGNFKSQKVLYLYGPGSNAKMAERQTSALFKNVPWIADFKLFEWHYWEGEINNKVEEIHADPAVAALFIPFGQKCGSTYDGFLSYIFMHTESHQTETWMSPEGREKVMKSGVEGLDASAHAHTTVMDKLAKHLEETGPYDGLCGFDMGGCLAFEAARLAQEGDPRFCEKFRYIMLFSTRGHKEMSLFNQGVMRPKAPLMIPTYVGWSNEDDSKQYSHYEEMALYIHPDYRGIFYHDQGHRPPNVQKNTTQCAELDSFIGAMQSDTKYKPTESMEVKNYRDYWLPLAREPMPVVPEDEPRKVIIVTDPLGEHGPVPEEAMDRFRFPAQEDPGTCANRLGCYRFVTGTTTEDFKKAVEAAGAGSLIEVIEAEYTADQRATEWHPKVAARDVTTAYAAGQGRSRWLQAEDEVVVPWADMRHLAEDMLENISVSHYERVAIVGLGTGAHVAWALAEAMLRIRNVFPVRLVTVCAPTVWPQDGIPPMGALVNTPIRYLTCPTSVAGPPWRLETSTFGGFKHAHFFDKDMMLKMIVEDLRTLPTE</sequence>
<evidence type="ECO:0000256" key="2">
    <source>
        <dbReference type="SAM" id="MobiDB-lite"/>
    </source>
</evidence>